<evidence type="ECO:0000313" key="2">
    <source>
        <dbReference type="EMBL" id="TDQ08907.1"/>
    </source>
</evidence>
<reference evidence="2 3" key="1">
    <citation type="submission" date="2019-03" db="EMBL/GenBank/DDBJ databases">
        <title>Genomic Encyclopedia of Archaeal and Bacterial Type Strains, Phase II (KMG-II): from individual species to whole genera.</title>
        <authorList>
            <person name="Goeker M."/>
        </authorList>
    </citation>
    <scope>NUCLEOTIDE SEQUENCE [LARGE SCALE GENOMIC DNA]</scope>
    <source>
        <strain evidence="2 3">DSM 19035</strain>
    </source>
</reference>
<evidence type="ECO:0000256" key="1">
    <source>
        <dbReference type="SAM" id="SignalP"/>
    </source>
</evidence>
<evidence type="ECO:0000313" key="3">
    <source>
        <dbReference type="Proteomes" id="UP000295620"/>
    </source>
</evidence>
<dbReference type="Proteomes" id="UP000295620">
    <property type="component" value="Unassembled WGS sequence"/>
</dbReference>
<feature type="chain" id="PRO_5020996108" evidence="1">
    <location>
        <begin position="20"/>
        <end position="444"/>
    </location>
</feature>
<organism evidence="2 3">
    <name type="scientific">Pedobacter metabolipauper</name>
    <dbReference type="NCBI Taxonomy" id="425513"/>
    <lineage>
        <taxon>Bacteria</taxon>
        <taxon>Pseudomonadati</taxon>
        <taxon>Bacteroidota</taxon>
        <taxon>Sphingobacteriia</taxon>
        <taxon>Sphingobacteriales</taxon>
        <taxon>Sphingobacteriaceae</taxon>
        <taxon>Pedobacter</taxon>
    </lineage>
</organism>
<dbReference type="EMBL" id="SNYC01000005">
    <property type="protein sequence ID" value="TDQ08907.1"/>
    <property type="molecule type" value="Genomic_DNA"/>
</dbReference>
<protein>
    <submittedName>
        <fullName evidence="2">Putative BNR repeat neuraminidase</fullName>
    </submittedName>
</protein>
<sequence>MMMMKFMFMSCLMALCFSAAGQGNPSVSTIANNGWSNNSINTVIFRKNALATHQKIQYAGYYDADQYVVLACRNINSDQWTVRRSQYKGDAADAHKSISIQVDGAGVLHVAWGQHNNPLNYARAIEPGSLVLGEKEYMLGERERELEQKVTYPEFYRLKNGDLLFFYRDGGSGNGNLMINRYVVRQHAWQRVQNNLIDGAGERNAYWQTAIDEKGTIHISWVWRERPDVASNHDLCYARSFDGGVSWEKSNGERYELPIRSGNAEYICRIPQNSELINQTSMFADKSGRTVIAGYWRDKDSNIPQYHVVYQEGSAWKVQNLNFRKTPFSLSGTGTKRIPISRPQIVTWKEKNAWCTALIFRDEERQNKVSVAINKNITINSWTFTDLNSDSLGEWEPAYDTELWKSKKRLDLFIQKVVQIDGEGKANNKPSDIQVLSWKPVSLK</sequence>
<accession>A0A4R6SU25</accession>
<dbReference type="Pfam" id="PF15892">
    <property type="entry name" value="BNR_4"/>
    <property type="match status" value="1"/>
</dbReference>
<keyword evidence="3" id="KW-1185">Reference proteome</keyword>
<gene>
    <name evidence="2" type="ORF">ATK78_3428</name>
</gene>
<dbReference type="AlphaFoldDB" id="A0A4R6SU25"/>
<proteinExistence type="predicted"/>
<feature type="signal peptide" evidence="1">
    <location>
        <begin position="1"/>
        <end position="19"/>
    </location>
</feature>
<dbReference type="SUPFAM" id="SSF50939">
    <property type="entry name" value="Sialidases"/>
    <property type="match status" value="1"/>
</dbReference>
<name>A0A4R6SU25_9SPHI</name>
<dbReference type="InterPro" id="IPR036278">
    <property type="entry name" value="Sialidase_sf"/>
</dbReference>
<keyword evidence="1" id="KW-0732">Signal</keyword>
<comment type="caution">
    <text evidence="2">The sequence shown here is derived from an EMBL/GenBank/DDBJ whole genome shotgun (WGS) entry which is preliminary data.</text>
</comment>